<keyword evidence="1 4" id="KW-0812">Transmembrane</keyword>
<comment type="caution">
    <text evidence="6">The sequence shown here is derived from an EMBL/GenBank/DDBJ whole genome shotgun (WGS) entry which is preliminary data.</text>
</comment>
<keyword evidence="2 4" id="KW-1133">Transmembrane helix</keyword>
<dbReference type="GO" id="GO:0005886">
    <property type="term" value="C:plasma membrane"/>
    <property type="evidence" value="ECO:0007669"/>
    <property type="project" value="TreeGrafter"/>
</dbReference>
<evidence type="ECO:0000313" key="7">
    <source>
        <dbReference type="Proteomes" id="UP000581135"/>
    </source>
</evidence>
<feature type="transmembrane region" description="Helical" evidence="4">
    <location>
        <begin position="105"/>
        <end position="124"/>
    </location>
</feature>
<evidence type="ECO:0000256" key="4">
    <source>
        <dbReference type="SAM" id="Phobius"/>
    </source>
</evidence>
<feature type="transmembrane region" description="Helical" evidence="4">
    <location>
        <begin position="80"/>
        <end position="99"/>
    </location>
</feature>
<feature type="domain" description="Major facilitator superfamily (MFS) profile" evidence="5">
    <location>
        <begin position="211"/>
        <end position="412"/>
    </location>
</feature>
<feature type="transmembrane region" description="Helical" evidence="4">
    <location>
        <begin position="136"/>
        <end position="157"/>
    </location>
</feature>
<evidence type="ECO:0000256" key="2">
    <source>
        <dbReference type="ARBA" id="ARBA00022989"/>
    </source>
</evidence>
<keyword evidence="3 4" id="KW-0472">Membrane</keyword>
<sequence length="412" mass="43649">MRRGFLIGTKWPALLLLALSEVAAMALWFSASAVLPVLTAQYDLSPFQQSLFTSAVQVGFVCGSLASAFFGLADRLDARRFFSGAAITAALANAGLLLVEPTSPIVPLFRFITGAAMAGVYPVGMKMAASWAKGDMGLLVGLLVGALTLGSAAPHLFNAMGGLDWRFTLGTASMSAVAAAVSIHFFTMGPNVTAAPRFRPDNMLWAWRIKPLRLTNFGYLGHMWELYAMWAWIGVFLSASFELWGAGNGNVGDDSATAAKLATFATIGAGAVGCLAGGYLADRIGRTALTMAAMTVSGACALTVGLLFGASPWLLVPLCIVWGISIVADSAQFSAAVAELSNRFLVGTMLTLQTAVGFTLTLVTIHLMPVWVDSLGWHYAFMPLAIGPFLGVVAMWRLRLHRDSHRMAGGRR</sequence>
<feature type="transmembrane region" description="Helical" evidence="4">
    <location>
        <begin position="350"/>
        <end position="371"/>
    </location>
</feature>
<evidence type="ECO:0000259" key="5">
    <source>
        <dbReference type="PROSITE" id="PS50850"/>
    </source>
</evidence>
<feature type="transmembrane region" description="Helical" evidence="4">
    <location>
        <begin position="217"/>
        <end position="241"/>
    </location>
</feature>
<dbReference type="InterPro" id="IPR020846">
    <property type="entry name" value="MFS_dom"/>
</dbReference>
<evidence type="ECO:0000313" key="6">
    <source>
        <dbReference type="EMBL" id="MBB3064109.1"/>
    </source>
</evidence>
<protein>
    <submittedName>
        <fullName evidence="6">MFS family permease</fullName>
    </submittedName>
</protein>
<dbReference type="Gene3D" id="1.20.1250.20">
    <property type="entry name" value="MFS general substrate transporter like domains"/>
    <property type="match status" value="2"/>
</dbReference>
<dbReference type="PROSITE" id="PS50850">
    <property type="entry name" value="MFS"/>
    <property type="match status" value="1"/>
</dbReference>
<dbReference type="SUPFAM" id="SSF103473">
    <property type="entry name" value="MFS general substrate transporter"/>
    <property type="match status" value="1"/>
</dbReference>
<dbReference type="PANTHER" id="PTHR23521:SF3">
    <property type="entry name" value="MFS TRANSPORTER"/>
    <property type="match status" value="1"/>
</dbReference>
<evidence type="ECO:0000256" key="1">
    <source>
        <dbReference type="ARBA" id="ARBA00022692"/>
    </source>
</evidence>
<dbReference type="PANTHER" id="PTHR23521">
    <property type="entry name" value="TRANSPORTER MFS SUPERFAMILY"/>
    <property type="match status" value="1"/>
</dbReference>
<feature type="transmembrane region" description="Helical" evidence="4">
    <location>
        <begin position="314"/>
        <end position="338"/>
    </location>
</feature>
<gene>
    <name evidence="6" type="ORF">FHR98_000374</name>
</gene>
<organism evidence="6 7">
    <name type="scientific">Limibacillus halophilus</name>
    <dbReference type="NCBI Taxonomy" id="1579333"/>
    <lineage>
        <taxon>Bacteria</taxon>
        <taxon>Pseudomonadati</taxon>
        <taxon>Pseudomonadota</taxon>
        <taxon>Alphaproteobacteria</taxon>
        <taxon>Rhodospirillales</taxon>
        <taxon>Rhodovibrionaceae</taxon>
        <taxon>Limibacillus</taxon>
    </lineage>
</organism>
<feature type="transmembrane region" description="Helical" evidence="4">
    <location>
        <begin position="12"/>
        <end position="31"/>
    </location>
</feature>
<feature type="transmembrane region" description="Helical" evidence="4">
    <location>
        <begin position="51"/>
        <end position="73"/>
    </location>
</feature>
<dbReference type="EMBL" id="JACHXA010000001">
    <property type="protein sequence ID" value="MBB3064109.1"/>
    <property type="molecule type" value="Genomic_DNA"/>
</dbReference>
<dbReference type="Pfam" id="PF07690">
    <property type="entry name" value="MFS_1"/>
    <property type="match status" value="1"/>
</dbReference>
<dbReference type="AlphaFoldDB" id="A0A839SQ84"/>
<evidence type="ECO:0000256" key="3">
    <source>
        <dbReference type="ARBA" id="ARBA00023136"/>
    </source>
</evidence>
<dbReference type="Proteomes" id="UP000581135">
    <property type="component" value="Unassembled WGS sequence"/>
</dbReference>
<feature type="transmembrane region" description="Helical" evidence="4">
    <location>
        <begin position="261"/>
        <end position="281"/>
    </location>
</feature>
<reference evidence="6 7" key="1">
    <citation type="submission" date="2020-08" db="EMBL/GenBank/DDBJ databases">
        <title>Genomic Encyclopedia of Type Strains, Phase III (KMG-III): the genomes of soil and plant-associated and newly described type strains.</title>
        <authorList>
            <person name="Whitman W."/>
        </authorList>
    </citation>
    <scope>NUCLEOTIDE SEQUENCE [LARGE SCALE GENOMIC DNA]</scope>
    <source>
        <strain evidence="6 7">CECT 8803</strain>
    </source>
</reference>
<proteinExistence type="predicted"/>
<feature type="transmembrane region" description="Helical" evidence="4">
    <location>
        <begin position="288"/>
        <end position="308"/>
    </location>
</feature>
<dbReference type="RefSeq" id="WP_246377312.1">
    <property type="nucleotide sequence ID" value="NZ_JACHXA010000001.1"/>
</dbReference>
<name>A0A839SQ84_9PROT</name>
<keyword evidence="7" id="KW-1185">Reference proteome</keyword>
<feature type="transmembrane region" description="Helical" evidence="4">
    <location>
        <begin position="377"/>
        <end position="398"/>
    </location>
</feature>
<accession>A0A839SQ84</accession>
<dbReference type="InterPro" id="IPR036259">
    <property type="entry name" value="MFS_trans_sf"/>
</dbReference>
<dbReference type="InterPro" id="IPR011701">
    <property type="entry name" value="MFS"/>
</dbReference>
<dbReference type="GO" id="GO:0022857">
    <property type="term" value="F:transmembrane transporter activity"/>
    <property type="evidence" value="ECO:0007669"/>
    <property type="project" value="InterPro"/>
</dbReference>
<feature type="transmembrane region" description="Helical" evidence="4">
    <location>
        <begin position="177"/>
        <end position="196"/>
    </location>
</feature>